<dbReference type="PANTHER" id="PTHR22932">
    <property type="entry name" value="TELOMERASE-BINDING PROTEIN P23 HSP90 CO-CHAPERONE"/>
    <property type="match status" value="1"/>
</dbReference>
<dbReference type="Proteomes" id="UP001054837">
    <property type="component" value="Unassembled WGS sequence"/>
</dbReference>
<dbReference type="CDD" id="cd06465">
    <property type="entry name" value="p23_hB-ind1_like"/>
    <property type="match status" value="1"/>
</dbReference>
<protein>
    <submittedName>
        <fullName evidence="4">CS domain-containing protein</fullName>
    </submittedName>
</protein>
<sequence length="160" mass="18832">MGEERLLPPPVFWAERKNLLYVKVQLEDCRNPTIKVEKDKIYFKGKGGTENKDYEVTLELFKEIKPEDSKYAVRGRATEFVLIKGAEEFWKRLLKEDKKFHWLKVDFNKWKDEDDSDDEGEGTDFEEMMRKMSGQGNDGSDFNYDDEAADSDDEELPDLE</sequence>
<evidence type="ECO:0000313" key="4">
    <source>
        <dbReference type="EMBL" id="GIY08862.1"/>
    </source>
</evidence>
<comment type="caution">
    <text evidence="4">The sequence shown here is derived from an EMBL/GenBank/DDBJ whole genome shotgun (WGS) entry which is preliminary data.</text>
</comment>
<organism evidence="4 5">
    <name type="scientific">Caerostris darwini</name>
    <dbReference type="NCBI Taxonomy" id="1538125"/>
    <lineage>
        <taxon>Eukaryota</taxon>
        <taxon>Metazoa</taxon>
        <taxon>Ecdysozoa</taxon>
        <taxon>Arthropoda</taxon>
        <taxon>Chelicerata</taxon>
        <taxon>Arachnida</taxon>
        <taxon>Araneae</taxon>
        <taxon>Araneomorphae</taxon>
        <taxon>Entelegynae</taxon>
        <taxon>Araneoidea</taxon>
        <taxon>Araneidae</taxon>
        <taxon>Caerostris</taxon>
    </lineage>
</organism>
<dbReference type="GO" id="GO:0051879">
    <property type="term" value="F:Hsp90 protein binding"/>
    <property type="evidence" value="ECO:0007669"/>
    <property type="project" value="InterPro"/>
</dbReference>
<dbReference type="InterPro" id="IPR045250">
    <property type="entry name" value="p23-like"/>
</dbReference>
<comment type="similarity">
    <text evidence="1">Belongs to the p23/wos2 family.</text>
</comment>
<dbReference type="InterPro" id="IPR008978">
    <property type="entry name" value="HSP20-like_chaperone"/>
</dbReference>
<feature type="compositionally biased region" description="Acidic residues" evidence="2">
    <location>
        <begin position="113"/>
        <end position="126"/>
    </location>
</feature>
<feature type="domain" description="CS" evidence="3">
    <location>
        <begin position="6"/>
        <end position="94"/>
    </location>
</feature>
<dbReference type="Gene3D" id="2.60.40.790">
    <property type="match status" value="1"/>
</dbReference>
<proteinExistence type="inferred from homology"/>
<dbReference type="GO" id="GO:0005634">
    <property type="term" value="C:nucleus"/>
    <property type="evidence" value="ECO:0007669"/>
    <property type="project" value="TreeGrafter"/>
</dbReference>
<dbReference type="InterPro" id="IPR007052">
    <property type="entry name" value="CS_dom"/>
</dbReference>
<dbReference type="GO" id="GO:0051087">
    <property type="term" value="F:protein-folding chaperone binding"/>
    <property type="evidence" value="ECO:0007669"/>
    <property type="project" value="TreeGrafter"/>
</dbReference>
<evidence type="ECO:0000313" key="5">
    <source>
        <dbReference type="Proteomes" id="UP001054837"/>
    </source>
</evidence>
<name>A0AAV4QKY6_9ARAC</name>
<dbReference type="EMBL" id="BPLQ01004553">
    <property type="protein sequence ID" value="GIY08862.1"/>
    <property type="molecule type" value="Genomic_DNA"/>
</dbReference>
<accession>A0AAV4QKY6</accession>
<reference evidence="4 5" key="1">
    <citation type="submission" date="2021-06" db="EMBL/GenBank/DDBJ databases">
        <title>Caerostris darwini draft genome.</title>
        <authorList>
            <person name="Kono N."/>
            <person name="Arakawa K."/>
        </authorList>
    </citation>
    <scope>NUCLEOTIDE SEQUENCE [LARGE SCALE GENOMIC DNA]</scope>
</reference>
<dbReference type="SUPFAM" id="SSF49764">
    <property type="entry name" value="HSP20-like chaperones"/>
    <property type="match status" value="1"/>
</dbReference>
<keyword evidence="5" id="KW-1185">Reference proteome</keyword>
<dbReference type="Pfam" id="PF04969">
    <property type="entry name" value="CS"/>
    <property type="match status" value="1"/>
</dbReference>
<evidence type="ECO:0000256" key="2">
    <source>
        <dbReference type="SAM" id="MobiDB-lite"/>
    </source>
</evidence>
<feature type="compositionally biased region" description="Acidic residues" evidence="2">
    <location>
        <begin position="143"/>
        <end position="160"/>
    </location>
</feature>
<dbReference type="AlphaFoldDB" id="A0AAV4QKY6"/>
<dbReference type="FunFam" id="2.60.40.790:FF:000013">
    <property type="entry name" value="Very-long-chain (3R)-3-hydroxyacyl-CoA dehydratase"/>
    <property type="match status" value="1"/>
</dbReference>
<dbReference type="PANTHER" id="PTHR22932:SF1">
    <property type="entry name" value="CO-CHAPERONE PROTEIN DAF-41"/>
    <property type="match status" value="1"/>
</dbReference>
<dbReference type="GO" id="GO:0051131">
    <property type="term" value="P:chaperone-mediated protein complex assembly"/>
    <property type="evidence" value="ECO:0007669"/>
    <property type="project" value="TreeGrafter"/>
</dbReference>
<dbReference type="GO" id="GO:0005829">
    <property type="term" value="C:cytosol"/>
    <property type="evidence" value="ECO:0007669"/>
    <property type="project" value="TreeGrafter"/>
</dbReference>
<evidence type="ECO:0000256" key="1">
    <source>
        <dbReference type="ARBA" id="ARBA00025733"/>
    </source>
</evidence>
<evidence type="ECO:0000259" key="3">
    <source>
        <dbReference type="PROSITE" id="PS51203"/>
    </source>
</evidence>
<dbReference type="GO" id="GO:0006457">
    <property type="term" value="P:protein folding"/>
    <property type="evidence" value="ECO:0007669"/>
    <property type="project" value="TreeGrafter"/>
</dbReference>
<feature type="region of interest" description="Disordered" evidence="2">
    <location>
        <begin position="111"/>
        <end position="160"/>
    </location>
</feature>
<dbReference type="PROSITE" id="PS51203">
    <property type="entry name" value="CS"/>
    <property type="match status" value="1"/>
</dbReference>
<gene>
    <name evidence="4" type="primary">AVEN_48809_1</name>
    <name evidence="4" type="ORF">CDAR_169341</name>
</gene>